<dbReference type="Pfam" id="PF10370">
    <property type="entry name" value="Rv2993c-like_N"/>
    <property type="match status" value="1"/>
</dbReference>
<dbReference type="FunFam" id="3.90.850.10:FF:000008">
    <property type="entry name" value="FAA hydrolase family protein"/>
    <property type="match status" value="1"/>
</dbReference>
<accession>A0A6S7DHH6</accession>
<dbReference type="PANTHER" id="PTHR42796:SF4">
    <property type="entry name" value="FUMARYLACETOACETATE HYDROLASE DOMAIN-CONTAINING PROTEIN 2A"/>
    <property type="match status" value="1"/>
</dbReference>
<dbReference type="RefSeq" id="WP_175128889.1">
    <property type="nucleotide sequence ID" value="NZ_CADILD010000002.1"/>
</dbReference>
<dbReference type="GO" id="GO:0046872">
    <property type="term" value="F:metal ion binding"/>
    <property type="evidence" value="ECO:0007669"/>
    <property type="project" value="UniProtKB-KW"/>
</dbReference>
<dbReference type="AlphaFoldDB" id="A0A6S7DHH6"/>
<proteinExistence type="inferred from homology"/>
<evidence type="ECO:0000256" key="3">
    <source>
        <dbReference type="ARBA" id="ARBA00022723"/>
    </source>
</evidence>
<dbReference type="EMBL" id="CADILD010000002">
    <property type="protein sequence ID" value="CAB3878455.1"/>
    <property type="molecule type" value="Genomic_DNA"/>
</dbReference>
<dbReference type="GO" id="GO:0044281">
    <property type="term" value="P:small molecule metabolic process"/>
    <property type="evidence" value="ECO:0007669"/>
    <property type="project" value="UniProtKB-ARBA"/>
</dbReference>
<evidence type="ECO:0000259" key="4">
    <source>
        <dbReference type="Pfam" id="PF01557"/>
    </source>
</evidence>
<dbReference type="Pfam" id="PF01557">
    <property type="entry name" value="FAA_hydrolase"/>
    <property type="match status" value="1"/>
</dbReference>
<sequence>MKLLSFTYQGRTHFGALRGQEDIVALDGHGHDSLRAALEADALPALAKLAQTLPATHRLKDVRLLPPIPVPEKIICVGVNYGNRNEEYKDGSAPPAYPSVFPRFPDSFVGHGEPLLRPPESEQLDYEGEIAIVIGKAGRRIAAEDAWNHVAGLTCLNEGTVRDWLKHGKFNVTQGKNFDASGSMGPWMVTADEFDPTAPLTVTTRVNGELRQQDATDNLMFPFAELIRYISVWTTLKPGDVISTGTPIGAGVRFTPPRFLKPGDVVEVEVGGIGILSNPVADEAIASEQGNAHA</sequence>
<name>A0A6S7DHH6_9BURK</name>
<dbReference type="InterPro" id="IPR018833">
    <property type="entry name" value="Rv2993c-like_N"/>
</dbReference>
<dbReference type="GO" id="GO:0003824">
    <property type="term" value="F:catalytic activity"/>
    <property type="evidence" value="ECO:0007669"/>
    <property type="project" value="InterPro"/>
</dbReference>
<gene>
    <name evidence="6" type="ORF">LMG1861_03144</name>
</gene>
<comment type="similarity">
    <text evidence="2">Belongs to the FAH family.</text>
</comment>
<evidence type="ECO:0000256" key="1">
    <source>
        <dbReference type="ARBA" id="ARBA00001946"/>
    </source>
</evidence>
<dbReference type="InterPro" id="IPR011234">
    <property type="entry name" value="Fumarylacetoacetase-like_C"/>
</dbReference>
<reference evidence="6 7" key="1">
    <citation type="submission" date="2020-04" db="EMBL/GenBank/DDBJ databases">
        <authorList>
            <person name="De Canck E."/>
        </authorList>
    </citation>
    <scope>NUCLEOTIDE SEQUENCE [LARGE SCALE GENOMIC DNA]</scope>
    <source>
        <strain evidence="6 7">LMG 1861</strain>
    </source>
</reference>
<evidence type="ECO:0000313" key="6">
    <source>
        <dbReference type="EMBL" id="CAB3878455.1"/>
    </source>
</evidence>
<evidence type="ECO:0000313" key="7">
    <source>
        <dbReference type="Proteomes" id="UP000494105"/>
    </source>
</evidence>
<keyword evidence="3" id="KW-0479">Metal-binding</keyword>
<feature type="domain" description="Rv2993c-like N-terminal" evidence="5">
    <location>
        <begin position="1"/>
        <end position="67"/>
    </location>
</feature>
<evidence type="ECO:0008006" key="8">
    <source>
        <dbReference type="Google" id="ProtNLM"/>
    </source>
</evidence>
<comment type="cofactor">
    <cofactor evidence="1">
        <name>Mg(2+)</name>
        <dbReference type="ChEBI" id="CHEBI:18420"/>
    </cofactor>
</comment>
<dbReference type="SUPFAM" id="SSF56529">
    <property type="entry name" value="FAH"/>
    <property type="match status" value="1"/>
</dbReference>
<evidence type="ECO:0000256" key="2">
    <source>
        <dbReference type="ARBA" id="ARBA00010211"/>
    </source>
</evidence>
<dbReference type="InterPro" id="IPR036663">
    <property type="entry name" value="Fumarylacetoacetase_C_sf"/>
</dbReference>
<dbReference type="Gene3D" id="3.90.850.10">
    <property type="entry name" value="Fumarylacetoacetase-like, C-terminal domain"/>
    <property type="match status" value="1"/>
</dbReference>
<protein>
    <recommendedName>
        <fullName evidence="8">Fumarylacetoacetase-like C-terminal domain-containing protein</fullName>
    </recommendedName>
</protein>
<organism evidence="6 7">
    <name type="scientific">Achromobacter piechaudii</name>
    <dbReference type="NCBI Taxonomy" id="72556"/>
    <lineage>
        <taxon>Bacteria</taxon>
        <taxon>Pseudomonadati</taxon>
        <taxon>Pseudomonadota</taxon>
        <taxon>Betaproteobacteria</taxon>
        <taxon>Burkholderiales</taxon>
        <taxon>Alcaligenaceae</taxon>
        <taxon>Achromobacter</taxon>
    </lineage>
</organism>
<evidence type="ECO:0000259" key="5">
    <source>
        <dbReference type="Pfam" id="PF10370"/>
    </source>
</evidence>
<dbReference type="PANTHER" id="PTHR42796">
    <property type="entry name" value="FUMARYLACETOACETATE HYDROLASE DOMAIN-CONTAINING PROTEIN 2A-RELATED"/>
    <property type="match status" value="1"/>
</dbReference>
<dbReference type="Proteomes" id="UP000494105">
    <property type="component" value="Unassembled WGS sequence"/>
</dbReference>
<dbReference type="InterPro" id="IPR051121">
    <property type="entry name" value="FAH"/>
</dbReference>
<feature type="domain" description="Fumarylacetoacetase-like C-terminal" evidence="4">
    <location>
        <begin position="73"/>
        <end position="280"/>
    </location>
</feature>